<accession>E4TND2</accession>
<protein>
    <submittedName>
        <fullName evidence="1">Uncharacterized protein</fullName>
    </submittedName>
</protein>
<gene>
    <name evidence="1" type="ordered locus">Ftrac_0382</name>
</gene>
<dbReference type="HOGENOM" id="CLU_2382750_0_0_10"/>
<evidence type="ECO:0000313" key="1">
    <source>
        <dbReference type="EMBL" id="ADR20389.1"/>
    </source>
</evidence>
<sequence>MKLTFIREIIIIGVNFFQLKHFMDKNMIQNTFARWTGFNQNNGREVSLEIRFTTFFILNLKYSPVEFTGRSFYHDFITCYLFKSACASGESIEI</sequence>
<proteinExistence type="predicted"/>
<evidence type="ECO:0000313" key="2">
    <source>
        <dbReference type="Proteomes" id="UP000008720"/>
    </source>
</evidence>
<keyword evidence="2" id="KW-1185">Reference proteome</keyword>
<reference evidence="1 2" key="1">
    <citation type="journal article" date="2011" name="Stand. Genomic Sci.">
        <title>Complete genome sequence of Marivirga tractuosa type strain (H-43).</title>
        <authorList>
            <person name="Pagani I."/>
            <person name="Chertkov O."/>
            <person name="Lapidus A."/>
            <person name="Lucas S."/>
            <person name="Del Rio T.G."/>
            <person name="Tice H."/>
            <person name="Copeland A."/>
            <person name="Cheng J.F."/>
            <person name="Nolan M."/>
            <person name="Saunders E."/>
            <person name="Pitluck S."/>
            <person name="Held B."/>
            <person name="Goodwin L."/>
            <person name="Liolios K."/>
            <person name="Ovchinikova G."/>
            <person name="Ivanova N."/>
            <person name="Mavromatis K."/>
            <person name="Pati A."/>
            <person name="Chen A."/>
            <person name="Palaniappan K."/>
            <person name="Land M."/>
            <person name="Hauser L."/>
            <person name="Jeffries C.D."/>
            <person name="Detter J.C."/>
            <person name="Han C."/>
            <person name="Tapia R."/>
            <person name="Ngatchou-Djao O.D."/>
            <person name="Rohde M."/>
            <person name="Goker M."/>
            <person name="Spring S."/>
            <person name="Sikorski J."/>
            <person name="Woyke T."/>
            <person name="Bristow J."/>
            <person name="Eisen J.A."/>
            <person name="Markowitz V."/>
            <person name="Hugenholtz P."/>
            <person name="Klenk H.P."/>
            <person name="Kyrpides N.C."/>
        </authorList>
    </citation>
    <scope>NUCLEOTIDE SEQUENCE [LARGE SCALE GENOMIC DNA]</scope>
    <source>
        <strain evidence="2">ATCC 23168 / DSM 4126 / NBRC 15989 / NCIMB 1408 / VKM B-1430 / H-43</strain>
    </source>
</reference>
<name>E4TND2_MARTH</name>
<organism evidence="1 2">
    <name type="scientific">Marivirga tractuosa (strain ATCC 23168 / DSM 4126 / NBRC 15989 / NCIMB 1408 / VKM B-1430 / H-43)</name>
    <name type="common">Microscilla tractuosa</name>
    <name type="synonym">Flexibacter tractuosus</name>
    <dbReference type="NCBI Taxonomy" id="643867"/>
    <lineage>
        <taxon>Bacteria</taxon>
        <taxon>Pseudomonadati</taxon>
        <taxon>Bacteroidota</taxon>
        <taxon>Cytophagia</taxon>
        <taxon>Cytophagales</taxon>
        <taxon>Marivirgaceae</taxon>
        <taxon>Marivirga</taxon>
    </lineage>
</organism>
<dbReference type="EMBL" id="CP002349">
    <property type="protein sequence ID" value="ADR20389.1"/>
    <property type="molecule type" value="Genomic_DNA"/>
</dbReference>
<dbReference type="AlphaFoldDB" id="E4TND2"/>
<dbReference type="Proteomes" id="UP000008720">
    <property type="component" value="Chromosome"/>
</dbReference>
<dbReference type="KEGG" id="mtt:Ftrac_0382"/>